<sequence>MALCFIRCCHGALQPLPQQGRPSALAGPAVGSGSSNLAVVSVAPLREPDATVSSLGWLAASASDPGGPGPCGPDLPRSEGYVEIDSEENMFHGYRTPVPKGDALRVIRRGPECFICPVCPNKKPRKSMDDMEKHVVSLARPYNDKFSSRHRQVAWNHGWMPPLPQQQQ</sequence>
<organism evidence="1 2">
    <name type="scientific">Eragrostis curvula</name>
    <name type="common">weeping love grass</name>
    <dbReference type="NCBI Taxonomy" id="38414"/>
    <lineage>
        <taxon>Eukaryota</taxon>
        <taxon>Viridiplantae</taxon>
        <taxon>Streptophyta</taxon>
        <taxon>Embryophyta</taxon>
        <taxon>Tracheophyta</taxon>
        <taxon>Spermatophyta</taxon>
        <taxon>Magnoliopsida</taxon>
        <taxon>Liliopsida</taxon>
        <taxon>Poales</taxon>
        <taxon>Poaceae</taxon>
        <taxon>PACMAD clade</taxon>
        <taxon>Chloridoideae</taxon>
        <taxon>Eragrostideae</taxon>
        <taxon>Eragrostidinae</taxon>
        <taxon>Eragrostis</taxon>
    </lineage>
</organism>
<dbReference type="AlphaFoldDB" id="A0A5J9TPR3"/>
<reference evidence="1 2" key="1">
    <citation type="journal article" date="2019" name="Sci. Rep.">
        <title>A high-quality genome of Eragrostis curvula grass provides insights into Poaceae evolution and supports new strategies to enhance forage quality.</title>
        <authorList>
            <person name="Carballo J."/>
            <person name="Santos B.A.C.M."/>
            <person name="Zappacosta D."/>
            <person name="Garbus I."/>
            <person name="Selva J.P."/>
            <person name="Gallo C.A."/>
            <person name="Diaz A."/>
            <person name="Albertini E."/>
            <person name="Caccamo M."/>
            <person name="Echenique V."/>
        </authorList>
    </citation>
    <scope>NUCLEOTIDE SEQUENCE [LARGE SCALE GENOMIC DNA]</scope>
    <source>
        <strain evidence="2">cv. Victoria</strain>
        <tissue evidence="1">Leaf</tissue>
    </source>
</reference>
<dbReference type="Proteomes" id="UP000324897">
    <property type="component" value="Unassembled WGS sequence"/>
</dbReference>
<dbReference type="Gramene" id="TVU13393">
    <property type="protein sequence ID" value="TVU13393"/>
    <property type="gene ID" value="EJB05_40446"/>
</dbReference>
<feature type="non-terminal residue" evidence="1">
    <location>
        <position position="1"/>
    </location>
</feature>
<keyword evidence="2" id="KW-1185">Reference proteome</keyword>
<accession>A0A5J9TPR3</accession>
<dbReference type="OrthoDB" id="721898at2759"/>
<protein>
    <submittedName>
        <fullName evidence="1">Uncharacterized protein</fullName>
    </submittedName>
</protein>
<comment type="caution">
    <text evidence="1">The sequence shown here is derived from an EMBL/GenBank/DDBJ whole genome shotgun (WGS) entry which is preliminary data.</text>
</comment>
<evidence type="ECO:0000313" key="2">
    <source>
        <dbReference type="Proteomes" id="UP000324897"/>
    </source>
</evidence>
<proteinExistence type="predicted"/>
<name>A0A5J9TPR3_9POAL</name>
<evidence type="ECO:0000313" key="1">
    <source>
        <dbReference type="EMBL" id="TVU13393.1"/>
    </source>
</evidence>
<gene>
    <name evidence="1" type="ORF">EJB05_40446</name>
</gene>
<dbReference type="EMBL" id="RWGY01000034">
    <property type="protein sequence ID" value="TVU13393.1"/>
    <property type="molecule type" value="Genomic_DNA"/>
</dbReference>